<dbReference type="InterPro" id="IPR024949">
    <property type="entry name" value="Bet_v_I_allergen"/>
</dbReference>
<dbReference type="Pfam" id="PF00407">
    <property type="entry name" value="Bet_v_1"/>
    <property type="match status" value="1"/>
</dbReference>
<dbReference type="Proteomes" id="UP000027138">
    <property type="component" value="Unassembled WGS sequence"/>
</dbReference>
<feature type="domain" description="Bet v I/Major latex protein" evidence="2">
    <location>
        <begin position="2"/>
        <end position="150"/>
    </location>
</feature>
<dbReference type="OrthoDB" id="838800at2759"/>
<dbReference type="EMBL" id="KK914370">
    <property type="protein sequence ID" value="KDP38072.1"/>
    <property type="molecule type" value="Genomic_DNA"/>
</dbReference>
<dbReference type="GO" id="GO:0038023">
    <property type="term" value="F:signaling receptor activity"/>
    <property type="evidence" value="ECO:0007669"/>
    <property type="project" value="InterPro"/>
</dbReference>
<dbReference type="SMART" id="SM01037">
    <property type="entry name" value="Bet_v_1"/>
    <property type="match status" value="1"/>
</dbReference>
<protein>
    <recommendedName>
        <fullName evidence="2">Bet v I/Major latex protein domain-containing protein</fullName>
    </recommendedName>
</protein>
<dbReference type="GO" id="GO:0010427">
    <property type="term" value="F:abscisic acid binding"/>
    <property type="evidence" value="ECO:0007669"/>
    <property type="project" value="InterPro"/>
</dbReference>
<dbReference type="SUPFAM" id="SSF55961">
    <property type="entry name" value="Bet v1-like"/>
    <property type="match status" value="1"/>
</dbReference>
<dbReference type="PANTHER" id="PTHR31338:SF16">
    <property type="entry name" value="POLYKETIDE CYCLASE_DEHYDRASE AND LIPID TRANSPORT SUPERFAMILY PROTEIN"/>
    <property type="match status" value="1"/>
</dbReference>
<dbReference type="PRINTS" id="PR00634">
    <property type="entry name" value="BETALLERGEN"/>
</dbReference>
<dbReference type="GO" id="GO:0006952">
    <property type="term" value="P:defense response"/>
    <property type="evidence" value="ECO:0007669"/>
    <property type="project" value="InterPro"/>
</dbReference>
<dbReference type="PANTHER" id="PTHR31338">
    <property type="entry name" value="POLYKETIDE CYCLASE/DEHYDRASE AND LIPID TRANSPORT SUPERFAMILY PROTEIN"/>
    <property type="match status" value="1"/>
</dbReference>
<comment type="similarity">
    <text evidence="1">Belongs to the MLP family.</text>
</comment>
<sequence length="158" mass="18413">MAQLKKLQAQTEIKSSADKFYEILRSKAYLIPKICPNYVKDIRVLQGDWDTVGSLRVWTYVAGNSETVKETMEAIDEKSRRITFNMLEGEIMNYYKSYKLSMEVASMGKGSLVKWTVEYEKQNEEISPPHKYLEFLVNFSKSIDAYLLTNKAEHQFDE</sequence>
<dbReference type="Gene3D" id="3.30.530.20">
    <property type="match status" value="1"/>
</dbReference>
<dbReference type="InterPro" id="IPR023393">
    <property type="entry name" value="START-like_dom_sf"/>
</dbReference>
<dbReference type="InterPro" id="IPR052006">
    <property type="entry name" value="MLP-like"/>
</dbReference>
<keyword evidence="4" id="KW-1185">Reference proteome</keyword>
<evidence type="ECO:0000313" key="4">
    <source>
        <dbReference type="Proteomes" id="UP000027138"/>
    </source>
</evidence>
<dbReference type="GO" id="GO:0004864">
    <property type="term" value="F:protein phosphatase inhibitor activity"/>
    <property type="evidence" value="ECO:0007669"/>
    <property type="project" value="InterPro"/>
</dbReference>
<evidence type="ECO:0000313" key="3">
    <source>
        <dbReference type="EMBL" id="KDP38072.1"/>
    </source>
</evidence>
<organism evidence="3 4">
    <name type="scientific">Jatropha curcas</name>
    <name type="common">Barbados nut</name>
    <dbReference type="NCBI Taxonomy" id="180498"/>
    <lineage>
        <taxon>Eukaryota</taxon>
        <taxon>Viridiplantae</taxon>
        <taxon>Streptophyta</taxon>
        <taxon>Embryophyta</taxon>
        <taxon>Tracheophyta</taxon>
        <taxon>Spermatophyta</taxon>
        <taxon>Magnoliopsida</taxon>
        <taxon>eudicotyledons</taxon>
        <taxon>Gunneridae</taxon>
        <taxon>Pentapetalae</taxon>
        <taxon>rosids</taxon>
        <taxon>fabids</taxon>
        <taxon>Malpighiales</taxon>
        <taxon>Euphorbiaceae</taxon>
        <taxon>Crotonoideae</taxon>
        <taxon>Jatropheae</taxon>
        <taxon>Jatropha</taxon>
    </lineage>
</organism>
<accession>A0A067KPJ7</accession>
<evidence type="ECO:0000256" key="1">
    <source>
        <dbReference type="ARBA" id="ARBA00038242"/>
    </source>
</evidence>
<dbReference type="STRING" id="180498.A0A067KPJ7"/>
<dbReference type="GO" id="GO:0009738">
    <property type="term" value="P:abscisic acid-activated signaling pathway"/>
    <property type="evidence" value="ECO:0007669"/>
    <property type="project" value="InterPro"/>
</dbReference>
<name>A0A067KPJ7_JATCU</name>
<proteinExistence type="inferred from homology"/>
<reference evidence="3 4" key="1">
    <citation type="journal article" date="2014" name="PLoS ONE">
        <title>Global Analysis of Gene Expression Profiles in Physic Nut (Jatropha curcas L.) Seedlings Exposed to Salt Stress.</title>
        <authorList>
            <person name="Zhang L."/>
            <person name="Zhang C."/>
            <person name="Wu P."/>
            <person name="Chen Y."/>
            <person name="Li M."/>
            <person name="Jiang H."/>
            <person name="Wu G."/>
        </authorList>
    </citation>
    <scope>NUCLEOTIDE SEQUENCE [LARGE SCALE GENOMIC DNA]</scope>
    <source>
        <strain evidence="4">cv. GZQX0401</strain>
        <tissue evidence="3">Young leaves</tissue>
    </source>
</reference>
<dbReference type="InterPro" id="IPR000916">
    <property type="entry name" value="Bet_v_I/MLP"/>
</dbReference>
<dbReference type="KEGG" id="jcu:105634272"/>
<evidence type="ECO:0000259" key="2">
    <source>
        <dbReference type="SMART" id="SM01037"/>
    </source>
</evidence>
<gene>
    <name evidence="3" type="ORF">JCGZ_04715</name>
</gene>
<dbReference type="AlphaFoldDB" id="A0A067KPJ7"/>
<dbReference type="CDD" id="cd07816">
    <property type="entry name" value="Bet_v1-like"/>
    <property type="match status" value="1"/>
</dbReference>